<sequence length="416" mass="45515">MGNILIITWANVNDEISAFPHTRVLSIKGGRTGRLKGVTLERLINPEQTSVANSHQPVEQHAQAHEETAHQHTSEVNAHQPTEQHTQAHEETAHETTTQDATSVEDISLPAPHAPPKPSRLINLANIIDPAISNNPVLSAAIQVLDQISEVGKVMPFVAPAFVLLKIIIDLEKRANEVDVKCNDLIERITFMLSHLPVLEQVEITPSIRKVVDGMKEAMKDAAALIAAYRKQGKIARRLRLSNREKFITCADAVNKCSGDLLMSLQIHQTVKLDILTRAVPSDAEDVAAENFVSAHGGSVDAVVHNQQLVGEFAQQQHLTMDDSQPSLVCRGGMPEPAWRHTVLVTGGRLGVGIVNMCKQRTESQARMNNGSCLSLRAVPAAKRRRNIGVNILNLFQAFARPSGGGKGWMQRDDYG</sequence>
<gene>
    <name evidence="2" type="ORF">BDN70DRAFT_998808</name>
</gene>
<feature type="compositionally biased region" description="Polar residues" evidence="1">
    <location>
        <begin position="47"/>
        <end position="57"/>
    </location>
</feature>
<dbReference type="OrthoDB" id="61437at2759"/>
<reference evidence="2" key="1">
    <citation type="submission" date="2020-11" db="EMBL/GenBank/DDBJ databases">
        <authorList>
            <consortium name="DOE Joint Genome Institute"/>
            <person name="Ahrendt S."/>
            <person name="Riley R."/>
            <person name="Andreopoulos W."/>
            <person name="Labutti K."/>
            <person name="Pangilinan J."/>
            <person name="Ruiz-Duenas F.J."/>
            <person name="Barrasa J.M."/>
            <person name="Sanchez-Garcia M."/>
            <person name="Camarero S."/>
            <person name="Miyauchi S."/>
            <person name="Serrano A."/>
            <person name="Linde D."/>
            <person name="Babiker R."/>
            <person name="Drula E."/>
            <person name="Ayuso-Fernandez I."/>
            <person name="Pacheco R."/>
            <person name="Padilla G."/>
            <person name="Ferreira P."/>
            <person name="Barriuso J."/>
            <person name="Kellner H."/>
            <person name="Castanera R."/>
            <person name="Alfaro M."/>
            <person name="Ramirez L."/>
            <person name="Pisabarro A.G."/>
            <person name="Kuo A."/>
            <person name="Tritt A."/>
            <person name="Lipzen A."/>
            <person name="He G."/>
            <person name="Yan M."/>
            <person name="Ng V."/>
            <person name="Cullen D."/>
            <person name="Martin F."/>
            <person name="Rosso M.-N."/>
            <person name="Henrissat B."/>
            <person name="Hibbett D."/>
            <person name="Martinez A.T."/>
            <person name="Grigoriev I.V."/>
        </authorList>
    </citation>
    <scope>NUCLEOTIDE SEQUENCE</scope>
    <source>
        <strain evidence="2">CIRM-BRFM 674</strain>
    </source>
</reference>
<feature type="compositionally biased region" description="Basic and acidic residues" evidence="1">
    <location>
        <begin position="62"/>
        <end position="73"/>
    </location>
</feature>
<dbReference type="Proteomes" id="UP000807469">
    <property type="component" value="Unassembled WGS sequence"/>
</dbReference>
<dbReference type="InterPro" id="IPR059179">
    <property type="entry name" value="MLKL-like_MCAfunc"/>
</dbReference>
<keyword evidence="3" id="KW-1185">Reference proteome</keyword>
<dbReference type="AlphaFoldDB" id="A0A9P5YNJ8"/>
<dbReference type="InterPro" id="IPR036537">
    <property type="entry name" value="Adaptor_Cbl_N_dom_sf"/>
</dbReference>
<feature type="region of interest" description="Disordered" evidence="1">
    <location>
        <begin position="47"/>
        <end position="116"/>
    </location>
</feature>
<protein>
    <submittedName>
        <fullName evidence="2">Uncharacterized protein</fullName>
    </submittedName>
</protein>
<accession>A0A9P5YNJ8</accession>
<dbReference type="CDD" id="cd21037">
    <property type="entry name" value="MLKL_NTD"/>
    <property type="match status" value="1"/>
</dbReference>
<evidence type="ECO:0000256" key="1">
    <source>
        <dbReference type="SAM" id="MobiDB-lite"/>
    </source>
</evidence>
<dbReference type="Gene3D" id="1.20.930.20">
    <property type="entry name" value="Adaptor protein Cbl, N-terminal domain"/>
    <property type="match status" value="1"/>
</dbReference>
<evidence type="ECO:0000313" key="2">
    <source>
        <dbReference type="EMBL" id="KAF9470855.1"/>
    </source>
</evidence>
<organism evidence="2 3">
    <name type="scientific">Pholiota conissans</name>
    <dbReference type="NCBI Taxonomy" id="109636"/>
    <lineage>
        <taxon>Eukaryota</taxon>
        <taxon>Fungi</taxon>
        <taxon>Dikarya</taxon>
        <taxon>Basidiomycota</taxon>
        <taxon>Agaricomycotina</taxon>
        <taxon>Agaricomycetes</taxon>
        <taxon>Agaricomycetidae</taxon>
        <taxon>Agaricales</taxon>
        <taxon>Agaricineae</taxon>
        <taxon>Strophariaceae</taxon>
        <taxon>Pholiota</taxon>
    </lineage>
</organism>
<proteinExistence type="predicted"/>
<comment type="caution">
    <text evidence="2">The sequence shown here is derived from an EMBL/GenBank/DDBJ whole genome shotgun (WGS) entry which is preliminary data.</text>
</comment>
<dbReference type="EMBL" id="MU155827">
    <property type="protein sequence ID" value="KAF9470855.1"/>
    <property type="molecule type" value="Genomic_DNA"/>
</dbReference>
<dbReference type="GO" id="GO:0007166">
    <property type="term" value="P:cell surface receptor signaling pathway"/>
    <property type="evidence" value="ECO:0007669"/>
    <property type="project" value="InterPro"/>
</dbReference>
<name>A0A9P5YNJ8_9AGAR</name>
<evidence type="ECO:0000313" key="3">
    <source>
        <dbReference type="Proteomes" id="UP000807469"/>
    </source>
</evidence>